<reference evidence="7" key="1">
    <citation type="submission" date="2018-06" db="EMBL/GenBank/DDBJ databases">
        <authorList>
            <person name="Zhirakovskaya E."/>
        </authorList>
    </citation>
    <scope>NUCLEOTIDE SEQUENCE</scope>
</reference>
<dbReference type="EC" id="2.3.1.241" evidence="7"/>
<evidence type="ECO:0000256" key="1">
    <source>
        <dbReference type="ARBA" id="ARBA00004533"/>
    </source>
</evidence>
<dbReference type="GO" id="GO:0005886">
    <property type="term" value="C:plasma membrane"/>
    <property type="evidence" value="ECO:0007669"/>
    <property type="project" value="UniProtKB-SubCell"/>
</dbReference>
<dbReference type="GO" id="GO:0008610">
    <property type="term" value="P:lipid biosynthetic process"/>
    <property type="evidence" value="ECO:0007669"/>
    <property type="project" value="UniProtKB-ARBA"/>
</dbReference>
<evidence type="ECO:0000256" key="5">
    <source>
        <dbReference type="ARBA" id="ARBA00023136"/>
    </source>
</evidence>
<sequence>MSRKNAPIKVFLIKLLLHALARLSLRAAHAMGRLFGLFLWHFPTRSRSVALTNIALCFAEMDKPSQTRLAKASLLETGKNITELGALWLWPAEKILQRVKQVSGGEFIEQANQQQQGIIFVAPHLGCWELIGLYYPMLCLYRPPKMAQLDPLIRAARTRNGTRLAATDARGVRAILQALRKGEATGILPDQDPGRGNGLFAPFFGVQANTMTLVSKLAIKSKAKVIFTYAKRLPKGEGYHLHFIPAGDEIYGENSVVYMNQQVELLIRQVPEQYLWQYKRFKTRPDGEAGG</sequence>
<evidence type="ECO:0000256" key="6">
    <source>
        <dbReference type="ARBA" id="ARBA00023315"/>
    </source>
</evidence>
<dbReference type="Pfam" id="PF03279">
    <property type="entry name" value="Lip_A_acyltrans"/>
    <property type="match status" value="1"/>
</dbReference>
<keyword evidence="3" id="KW-0997">Cell inner membrane</keyword>
<dbReference type="GO" id="GO:1901137">
    <property type="term" value="P:carbohydrate derivative biosynthetic process"/>
    <property type="evidence" value="ECO:0007669"/>
    <property type="project" value="UniProtKB-ARBA"/>
</dbReference>
<keyword evidence="5" id="KW-0472">Membrane</keyword>
<dbReference type="PIRSF" id="PIRSF026649">
    <property type="entry name" value="MsbB"/>
    <property type="match status" value="1"/>
</dbReference>
<name>A0A3B0ZBX5_9ZZZZ</name>
<organism evidence="7">
    <name type="scientific">hydrothermal vent metagenome</name>
    <dbReference type="NCBI Taxonomy" id="652676"/>
    <lineage>
        <taxon>unclassified sequences</taxon>
        <taxon>metagenomes</taxon>
        <taxon>ecological metagenomes</taxon>
    </lineage>
</organism>
<keyword evidence="6 7" id="KW-0012">Acyltransferase</keyword>
<evidence type="ECO:0000313" key="7">
    <source>
        <dbReference type="EMBL" id="VAW89061.1"/>
    </source>
</evidence>
<dbReference type="CDD" id="cd07984">
    <property type="entry name" value="LPLAT_LABLAT-like"/>
    <property type="match status" value="1"/>
</dbReference>
<accession>A0A3B0ZBX5</accession>
<keyword evidence="4 7" id="KW-0808">Transferase</keyword>
<dbReference type="PANTHER" id="PTHR30606">
    <property type="entry name" value="LIPID A BIOSYNTHESIS LAUROYL ACYLTRANSFERASE"/>
    <property type="match status" value="1"/>
</dbReference>
<evidence type="ECO:0000256" key="2">
    <source>
        <dbReference type="ARBA" id="ARBA00022475"/>
    </source>
</evidence>
<keyword evidence="2" id="KW-1003">Cell membrane</keyword>
<dbReference type="GO" id="GO:0008913">
    <property type="term" value="F:Kdo2-lipid IVA acyltransferase activity"/>
    <property type="evidence" value="ECO:0007669"/>
    <property type="project" value="UniProtKB-EC"/>
</dbReference>
<dbReference type="InterPro" id="IPR004960">
    <property type="entry name" value="LipA_acyltrans"/>
</dbReference>
<evidence type="ECO:0000256" key="3">
    <source>
        <dbReference type="ARBA" id="ARBA00022519"/>
    </source>
</evidence>
<dbReference type="PANTHER" id="PTHR30606:SF10">
    <property type="entry name" value="PHOSPHATIDYLINOSITOL MANNOSIDE ACYLTRANSFERASE"/>
    <property type="match status" value="1"/>
</dbReference>
<gene>
    <name evidence="7" type="ORF">MNBD_GAMMA18-1534</name>
</gene>
<protein>
    <submittedName>
        <fullName evidence="7">Lipid A biosynthesis lauroyl acyltransferase</fullName>
        <ecNumber evidence="7">2.3.1.241</ecNumber>
    </submittedName>
</protein>
<dbReference type="AlphaFoldDB" id="A0A3B0ZBX5"/>
<dbReference type="EMBL" id="UOFP01000252">
    <property type="protein sequence ID" value="VAW89061.1"/>
    <property type="molecule type" value="Genomic_DNA"/>
</dbReference>
<evidence type="ECO:0000256" key="4">
    <source>
        <dbReference type="ARBA" id="ARBA00022679"/>
    </source>
</evidence>
<comment type="subcellular location">
    <subcellularLocation>
        <location evidence="1">Cell inner membrane</location>
    </subcellularLocation>
</comment>
<proteinExistence type="predicted"/>